<proteinExistence type="predicted"/>
<name>A0A8H6BIB4_DEKBR</name>
<dbReference type="Proteomes" id="UP000568158">
    <property type="component" value="Unassembled WGS sequence"/>
</dbReference>
<reference evidence="1 2" key="1">
    <citation type="journal article" date="2020" name="Appl. Microbiol. Biotechnol.">
        <title>Targeted gene deletion in Brettanomyces bruxellensis with an expression-free CRISPR-Cas9 system.</title>
        <authorList>
            <person name="Varela C."/>
            <person name="Bartel C."/>
            <person name="Onetto C."/>
            <person name="Borneman A."/>
        </authorList>
    </citation>
    <scope>NUCLEOTIDE SEQUENCE [LARGE SCALE GENOMIC DNA]</scope>
    <source>
        <strain evidence="1 2">AWRI1613</strain>
    </source>
</reference>
<organism evidence="1 2">
    <name type="scientific">Dekkera bruxellensis</name>
    <name type="common">Brettanomyces custersii</name>
    <dbReference type="NCBI Taxonomy" id="5007"/>
    <lineage>
        <taxon>Eukaryota</taxon>
        <taxon>Fungi</taxon>
        <taxon>Dikarya</taxon>
        <taxon>Ascomycota</taxon>
        <taxon>Saccharomycotina</taxon>
        <taxon>Pichiomycetes</taxon>
        <taxon>Pichiales</taxon>
        <taxon>Pichiaceae</taxon>
        <taxon>Brettanomyces</taxon>
    </lineage>
</organism>
<accession>A0A8H6BIB4</accession>
<dbReference type="AlphaFoldDB" id="A0A8H6BIB4"/>
<gene>
    <name evidence="1" type="ORF">HII12_002439</name>
</gene>
<evidence type="ECO:0000313" key="2">
    <source>
        <dbReference type="Proteomes" id="UP000568158"/>
    </source>
</evidence>
<evidence type="ECO:0000313" key="1">
    <source>
        <dbReference type="EMBL" id="KAF6012286.1"/>
    </source>
</evidence>
<comment type="caution">
    <text evidence="1">The sequence shown here is derived from an EMBL/GenBank/DDBJ whole genome shotgun (WGS) entry which is preliminary data.</text>
</comment>
<dbReference type="EMBL" id="JABCYN010000024">
    <property type="protein sequence ID" value="KAF6012286.1"/>
    <property type="molecule type" value="Genomic_DNA"/>
</dbReference>
<sequence length="260" mass="31541">MQLRIFKNIKFRGHPEDIDPTPFPSLRHAINSLNIDSLKHIVAPPAYIVPFLRHPAENIDPDTFNEWFSDIEPLITGQSHEGPEHCPQIDIDEREEMVKAYHYDLFQKGVQKGRFIRDMFKRQSSTGNPFQRLKAKYKKFLWDFKGLPLTEDSSDQYMAYVGQMHKLFYQTGINMFIDDSLVDEAVKQRWNAKHKRWYQRKASHWKAKAKRKYKEIRLFKEKRLWIKKWRQKQIERLIEENKMSRWKYAERELKYLKKPR</sequence>
<protein>
    <submittedName>
        <fullName evidence="1">Uncharacterized protein</fullName>
    </submittedName>
</protein>